<dbReference type="SUPFAM" id="SSF46785">
    <property type="entry name" value="Winged helix' DNA-binding domain"/>
    <property type="match status" value="1"/>
</dbReference>
<dbReference type="CDD" id="cd02440">
    <property type="entry name" value="AdoMet_MTases"/>
    <property type="match status" value="1"/>
</dbReference>
<dbReference type="PIRSF" id="PIRSF005739">
    <property type="entry name" value="O-mtase"/>
    <property type="match status" value="1"/>
</dbReference>
<dbReference type="InterPro" id="IPR016461">
    <property type="entry name" value="COMT-like"/>
</dbReference>
<dbReference type="InterPro" id="IPR029063">
    <property type="entry name" value="SAM-dependent_MTases_sf"/>
</dbReference>
<feature type="active site" description="Proton acceptor" evidence="4">
    <location>
        <position position="248"/>
    </location>
</feature>
<dbReference type="RefSeq" id="WP_086571279.1">
    <property type="nucleotide sequence ID" value="NZ_JAFMOF010000002.1"/>
</dbReference>
<dbReference type="SUPFAM" id="SSF53335">
    <property type="entry name" value="S-adenosyl-L-methionine-dependent methyltransferases"/>
    <property type="match status" value="1"/>
</dbReference>
<evidence type="ECO:0000313" key="8">
    <source>
        <dbReference type="Proteomes" id="UP000664781"/>
    </source>
</evidence>
<evidence type="ECO:0000256" key="1">
    <source>
        <dbReference type="ARBA" id="ARBA00022603"/>
    </source>
</evidence>
<evidence type="ECO:0000256" key="3">
    <source>
        <dbReference type="ARBA" id="ARBA00022691"/>
    </source>
</evidence>
<evidence type="ECO:0000259" key="5">
    <source>
        <dbReference type="Pfam" id="PF00891"/>
    </source>
</evidence>
<feature type="domain" description="O-methyltransferase dimerisation" evidence="6">
    <location>
        <begin position="15"/>
        <end position="89"/>
    </location>
</feature>
<keyword evidence="1 7" id="KW-0489">Methyltransferase</keyword>
<dbReference type="AlphaFoldDB" id="A0A939FQW1"/>
<dbReference type="GO" id="GO:0008171">
    <property type="term" value="F:O-methyltransferase activity"/>
    <property type="evidence" value="ECO:0007669"/>
    <property type="project" value="InterPro"/>
</dbReference>
<protein>
    <submittedName>
        <fullName evidence="7">Methyltransferase</fullName>
    </submittedName>
</protein>
<dbReference type="InterPro" id="IPR012967">
    <property type="entry name" value="COMT_dimerisation"/>
</dbReference>
<dbReference type="InterPro" id="IPR001077">
    <property type="entry name" value="COMT_C"/>
</dbReference>
<evidence type="ECO:0000256" key="2">
    <source>
        <dbReference type="ARBA" id="ARBA00022679"/>
    </source>
</evidence>
<dbReference type="EMBL" id="JAFMOF010000002">
    <property type="protein sequence ID" value="MBO0654382.1"/>
    <property type="molecule type" value="Genomic_DNA"/>
</dbReference>
<evidence type="ECO:0000256" key="4">
    <source>
        <dbReference type="PIRSR" id="PIRSR005739-1"/>
    </source>
</evidence>
<dbReference type="Gene3D" id="1.10.287.1350">
    <property type="match status" value="1"/>
</dbReference>
<dbReference type="Proteomes" id="UP000664781">
    <property type="component" value="Unassembled WGS sequence"/>
</dbReference>
<keyword evidence="3" id="KW-0949">S-adenosyl-L-methionine</keyword>
<feature type="domain" description="O-methyltransferase C-terminal" evidence="5">
    <location>
        <begin position="112"/>
        <end position="321"/>
    </location>
</feature>
<dbReference type="GO" id="GO:0046983">
    <property type="term" value="F:protein dimerization activity"/>
    <property type="evidence" value="ECO:0007669"/>
    <property type="project" value="InterPro"/>
</dbReference>
<dbReference type="GO" id="GO:0032259">
    <property type="term" value="P:methylation"/>
    <property type="evidence" value="ECO:0007669"/>
    <property type="project" value="UniProtKB-KW"/>
</dbReference>
<dbReference type="InterPro" id="IPR036390">
    <property type="entry name" value="WH_DNA-bd_sf"/>
</dbReference>
<evidence type="ECO:0000259" key="6">
    <source>
        <dbReference type="Pfam" id="PF08100"/>
    </source>
</evidence>
<gene>
    <name evidence="7" type="ORF">J1792_16835</name>
</gene>
<dbReference type="PANTHER" id="PTHR43712:SF2">
    <property type="entry name" value="O-METHYLTRANSFERASE CICE"/>
    <property type="match status" value="1"/>
</dbReference>
<sequence>MNVEGEQPAAVVMRQMIFGQLLSRAVCTAAELGLSDLLADGPLAVAELAARTGADPRRLSQLMRGLAAFEVYSARADGSYELTPLGATLRTGVPGSALPTALLAAGEISAAWAGMAGTVRTGRTAFDELLGANFFHHLGRDGRLRELFDRSQTHDQELETGQLLEAVDLSGHRRIVDVGGGDGALLARLLQAHPRAEGVLLDSPEVVATARARMARMGLGDRCSTVAGDFFSSVPSGGDLYVLRQILHDWDDEHCVELLRVCRRAMPAHARLVVVERLAEDDGTGQDARFAALMDLYMMTVLGGEERSGRAFGDLLGKAGFTVRAVHRLPTAVAVIDACPA</sequence>
<dbReference type="Pfam" id="PF00891">
    <property type="entry name" value="Methyltransf_2"/>
    <property type="match status" value="1"/>
</dbReference>
<dbReference type="InterPro" id="IPR036388">
    <property type="entry name" value="WH-like_DNA-bd_sf"/>
</dbReference>
<proteinExistence type="predicted"/>
<comment type="caution">
    <text evidence="7">The sequence shown here is derived from an EMBL/GenBank/DDBJ whole genome shotgun (WGS) entry which is preliminary data.</text>
</comment>
<keyword evidence="8" id="KW-1185">Reference proteome</keyword>
<dbReference type="PANTHER" id="PTHR43712">
    <property type="entry name" value="PUTATIVE (AFU_ORTHOLOGUE AFUA_4G14580)-RELATED"/>
    <property type="match status" value="1"/>
</dbReference>
<organism evidence="7 8">
    <name type="scientific">Streptomyces triculaminicus</name>
    <dbReference type="NCBI Taxonomy" id="2816232"/>
    <lineage>
        <taxon>Bacteria</taxon>
        <taxon>Bacillati</taxon>
        <taxon>Actinomycetota</taxon>
        <taxon>Actinomycetes</taxon>
        <taxon>Kitasatosporales</taxon>
        <taxon>Streptomycetaceae</taxon>
        <taxon>Streptomyces</taxon>
    </lineage>
</organism>
<reference evidence="7" key="1">
    <citation type="submission" date="2021-03" db="EMBL/GenBank/DDBJ databases">
        <title>Streptomyces strains.</title>
        <authorList>
            <person name="Lund M.B."/>
            <person name="Toerring T."/>
        </authorList>
    </citation>
    <scope>NUCLEOTIDE SEQUENCE</scope>
    <source>
        <strain evidence="7">JCM 4242</strain>
    </source>
</reference>
<dbReference type="Gene3D" id="1.10.10.10">
    <property type="entry name" value="Winged helix-like DNA-binding domain superfamily/Winged helix DNA-binding domain"/>
    <property type="match status" value="1"/>
</dbReference>
<keyword evidence="2" id="KW-0808">Transferase</keyword>
<dbReference type="Pfam" id="PF08100">
    <property type="entry name" value="Dimerisation"/>
    <property type="match status" value="1"/>
</dbReference>
<name>A0A939FQW1_9ACTN</name>
<accession>A0A939FQW1</accession>
<dbReference type="PROSITE" id="PS51683">
    <property type="entry name" value="SAM_OMT_II"/>
    <property type="match status" value="1"/>
</dbReference>
<evidence type="ECO:0000313" key="7">
    <source>
        <dbReference type="EMBL" id="MBO0654382.1"/>
    </source>
</evidence>
<dbReference type="Gene3D" id="3.40.50.150">
    <property type="entry name" value="Vaccinia Virus protein VP39"/>
    <property type="match status" value="1"/>
</dbReference>